<feature type="compositionally biased region" description="Basic and acidic residues" evidence="7">
    <location>
        <begin position="1956"/>
        <end position="1973"/>
    </location>
</feature>
<feature type="transmembrane region" description="Helical" evidence="8">
    <location>
        <begin position="55"/>
        <end position="77"/>
    </location>
</feature>
<feature type="signal peptide" evidence="9">
    <location>
        <begin position="1"/>
        <end position="17"/>
    </location>
</feature>
<evidence type="ECO:0000256" key="6">
    <source>
        <dbReference type="PROSITE-ProRule" id="PRU00023"/>
    </source>
</evidence>
<dbReference type="PANTHER" id="PTHR24198:SF165">
    <property type="entry name" value="ANKYRIN REPEAT-CONTAINING PROTEIN-RELATED"/>
    <property type="match status" value="1"/>
</dbReference>
<dbReference type="SMART" id="SM00248">
    <property type="entry name" value="ANK"/>
    <property type="match status" value="23"/>
</dbReference>
<feature type="repeat" description="ANK" evidence="6">
    <location>
        <begin position="1927"/>
        <end position="1959"/>
    </location>
</feature>
<feature type="region of interest" description="Disordered" evidence="7">
    <location>
        <begin position="1956"/>
        <end position="1982"/>
    </location>
</feature>
<dbReference type="Gene3D" id="3.30.60.90">
    <property type="match status" value="1"/>
</dbReference>
<dbReference type="OrthoDB" id="341259at2759"/>
<feature type="transmembrane region" description="Helical" evidence="8">
    <location>
        <begin position="453"/>
        <end position="473"/>
    </location>
</feature>
<name>A0A8A3PMM1_9HELO</name>
<feature type="compositionally biased region" description="Polar residues" evidence="7">
    <location>
        <begin position="363"/>
        <end position="377"/>
    </location>
</feature>
<feature type="transmembrane region" description="Helical" evidence="8">
    <location>
        <begin position="242"/>
        <end position="265"/>
    </location>
</feature>
<feature type="repeat" description="ANK" evidence="6">
    <location>
        <begin position="1620"/>
        <end position="1652"/>
    </location>
</feature>
<feature type="repeat" description="ANK" evidence="6">
    <location>
        <begin position="1555"/>
        <end position="1587"/>
    </location>
</feature>
<dbReference type="SUPFAM" id="SSF57850">
    <property type="entry name" value="RING/U-box"/>
    <property type="match status" value="1"/>
</dbReference>
<feature type="transmembrane region" description="Helical" evidence="8">
    <location>
        <begin position="204"/>
        <end position="227"/>
    </location>
</feature>
<keyword evidence="9" id="KW-0732">Signal</keyword>
<dbReference type="InterPro" id="IPR036770">
    <property type="entry name" value="Ankyrin_rpt-contain_sf"/>
</dbReference>
<dbReference type="InterPro" id="IPR043145">
    <property type="entry name" value="Znf_ZZ_sf"/>
</dbReference>
<evidence type="ECO:0000256" key="9">
    <source>
        <dbReference type="SAM" id="SignalP"/>
    </source>
</evidence>
<keyword evidence="11" id="KW-1185">Reference proteome</keyword>
<feature type="repeat" description="ANK" evidence="6">
    <location>
        <begin position="1752"/>
        <end position="1784"/>
    </location>
</feature>
<keyword evidence="8" id="KW-0812">Transmembrane</keyword>
<dbReference type="PROSITE" id="PS50088">
    <property type="entry name" value="ANK_REPEAT"/>
    <property type="match status" value="9"/>
</dbReference>
<feature type="chain" id="PRO_5032467222" evidence="9">
    <location>
        <begin position="18"/>
        <end position="2097"/>
    </location>
</feature>
<dbReference type="SUPFAM" id="SSF48403">
    <property type="entry name" value="Ankyrin repeat"/>
    <property type="match status" value="3"/>
</dbReference>
<keyword evidence="4" id="KW-0862">Zinc</keyword>
<feature type="repeat" description="ANK" evidence="6">
    <location>
        <begin position="1818"/>
        <end position="1850"/>
    </location>
</feature>
<feature type="region of interest" description="Disordered" evidence="7">
    <location>
        <begin position="287"/>
        <end position="313"/>
    </location>
</feature>
<feature type="repeat" description="ANK" evidence="6">
    <location>
        <begin position="1653"/>
        <end position="1685"/>
    </location>
</feature>
<sequence>MPLIYLILLFQASWVDADPTDVTNNLFSDIGPLLALFGDNFAQQFLRESFTGFDYIIFAMAPLGILTAIVSAIRVAGFPWMKAVIGRARENKASAELELMSSTSHEVCELWNGEGLVRTMGSGRVKQIIYLPGSDAPEKCLFTLTLAKQQHLMSKTAYKGSFKPILHLLKGDNSNEEELDDKDASNRAPNISLNVHPKQNRYDLVFAATTGVLLQVGVLIFSGFVAYNGQFGQKFGGSPQAYAFPILATGTAILVLSMGLCAFVIGGSTDEFTWQLKTHKESQLGRNKYTEVHKADKSSSTKTKNGSPIGNDKDHGHKSHLLCYQHFTATWLSSWTNWVKNRKVPEAQSVDQSRDIEAARAEATSSAIGAQHISSDQTQDDALHTDNQKAGNEFFVFWLQKRFIVSDQSFSSFLLMAKEKKQVILTSCRTSDPMPTTDPAEAQQDIDEASLSWLNYICMFATTIGIIGFVLQFEGFRGISWACSIAQLVAVAIMTMLRAYVRRGMLDRPLDEELPQSYEMDWLSLRIGYDSKYLPKLIARCPAKKICPNCATEKAPQPATSTTPANLAGGHQPSDKTKHICNPKLPFCWAVADQIPPRRAGEWQIDNPLCGDSQGAQKNLMAQKVLNIRKRLKELTEWSEPSIIRCATSAAEAIEQIMAEIDWPKKEDTFCWKIDVRVKNGEKDKLDDGSKDKKVQNIEKNQVQLSVYRIKEGEEKGLWKVEVSDIEAIVSLWMYHLYYRDHQNAKSGNNTKKGTTIEHPLRRVLGPWTENFQRELAWWIGPGVPESLKEFRWSKARPDDINLGFKDQGLCAAVTAKVDIELFLAQHVFSTFMWAISNNLPNLWSGASSVDPPDDDEVKLGGDRPNWNALQLSNEKIRKIVQIVKAVGLGSREDAHLLVIPPLSCSGKLPNECVVTMVRDKAKSNEGGYQDRSSSLYDKLLKLCDGLNPNAAFVYSVITTVVDALVTAASASVTEDYNAMDDKTALITAMRKRHRTSLMRLRNLYREQNRLESFQKAGLLESEYEKPTRNEVNIIDETQDVDSELVVNANGQTKLHRAIISKEEITGNDQQLEKSGKVADILGWTPLHYAIIYDSKIGLTILNNNSDVACKRDLAGRTPLHYAVMQRNENKTEEDLWKRLRDSIAISDYWGSTSLHFAAWAGNLKFVKLVSTEIDFKFNVDAQDRFERTALHIAIEAIYRPEFHYQNQGEIVDLLLKNDADVKKKDEKKNKPLRLASLIEQKIMKEEQVSTGSIKASGDKRKDGNSKNSSKGDILKFIIQKLLEKENLSVNGGSLLREAVKKSFKTQFDELIKDKTIMVGEEGVDPSNKRSILHIAAEIGSKEMVDAILKRWGFYGSREKPSTTKNSLERSSTIDLRDKDGATALMLSVDKGSLEIFTTLIDAGANGIIKDNSRCTIMWRAIINRGPENASKLLGLHFITSSKQDVDPDEDGITLLYSLVDSSKKEKVKRLLEYGVDPNQTTKPFDNTPLCLAVEKHDREMVELLLDNKYNKADIEKGSGTWSRTPLCVAAEIDDYDMVKLLLDRGASVSATDVDGWTPLRWCDRSGDMRVAQILLERGATADQEYLNSLLLAASDSGNSKLVALLLKERSVDIDTKNSKGQTALMVAIINDSTEVIELLLNNGAKVNEKDYKGNTALIEASLVCSPEIVKRLLEKGAQINEKNLVDVTPLSAASNRGSLSIVEMILDKGAAIELESKSKPLIEASSRGHLDVVEKLLGAMGDKEDLYISSTKSHALLSATRSGHLKVAKILLDAGADINSEIKQGETPLLLAVIAMDESLVIELLSRKADTEKHPKYGRTPLQEAAASGHETIFCTLLDAGADPYGKDIQGRLAFHIAAEYGNISLLRELIERQGITNEQLFGQNYRDKQGRNVLHHAPACASMSMISYLLELGNNESQLDSPDSDGWTPLHWAAQAGDLVVAIMLLDASADPKDQVRLEDTERQESSHIERPNYQNSSKMEGWTPKMIAHYNGHMDIADEFAEIAADDPGSLPPPGTLHRYIIVGIRSKCKECDDFDFCEKCMITSKATHPDHEFLSVEAEQDGTTFEWPTDDEKVVDNISSRRNSDSEGSVATE</sequence>
<proteinExistence type="predicted"/>
<evidence type="ECO:0000256" key="1">
    <source>
        <dbReference type="ARBA" id="ARBA00022723"/>
    </source>
</evidence>
<dbReference type="EMBL" id="CP063410">
    <property type="protein sequence ID" value="QSZ36179.1"/>
    <property type="molecule type" value="Genomic_DNA"/>
</dbReference>
<evidence type="ECO:0000256" key="4">
    <source>
        <dbReference type="ARBA" id="ARBA00022833"/>
    </source>
</evidence>
<keyword evidence="8" id="KW-0472">Membrane</keyword>
<protein>
    <submittedName>
        <fullName evidence="10">Uncharacterized protein</fullName>
    </submittedName>
</protein>
<dbReference type="Proteomes" id="UP000672032">
    <property type="component" value="Chromosome 6"/>
</dbReference>
<keyword evidence="1" id="KW-0479">Metal-binding</keyword>
<dbReference type="InterPro" id="IPR002110">
    <property type="entry name" value="Ankyrin_rpt"/>
</dbReference>
<feature type="region of interest" description="Disordered" evidence="7">
    <location>
        <begin position="361"/>
        <end position="383"/>
    </location>
</feature>
<accession>A0A8A3PMM1</accession>
<feature type="compositionally biased region" description="Basic and acidic residues" evidence="7">
    <location>
        <begin position="287"/>
        <end position="299"/>
    </location>
</feature>
<keyword evidence="3" id="KW-0863">Zinc-finger</keyword>
<dbReference type="GO" id="GO:0008270">
    <property type="term" value="F:zinc ion binding"/>
    <property type="evidence" value="ECO:0007669"/>
    <property type="project" value="UniProtKB-KW"/>
</dbReference>
<evidence type="ECO:0000256" key="7">
    <source>
        <dbReference type="SAM" id="MobiDB-lite"/>
    </source>
</evidence>
<keyword evidence="5 6" id="KW-0040">ANK repeat</keyword>
<evidence type="ECO:0000256" key="5">
    <source>
        <dbReference type="ARBA" id="ARBA00023043"/>
    </source>
</evidence>
<evidence type="ECO:0000313" key="11">
    <source>
        <dbReference type="Proteomes" id="UP000672032"/>
    </source>
</evidence>
<evidence type="ECO:0000256" key="8">
    <source>
        <dbReference type="SAM" id="Phobius"/>
    </source>
</evidence>
<reference evidence="10" key="1">
    <citation type="submission" date="2020-10" db="EMBL/GenBank/DDBJ databases">
        <title>Genome Sequence of Monilinia vaccinii-corymbosi Sheds Light on Mummy Berry Disease Infection of Blueberry and Mating Type.</title>
        <authorList>
            <person name="Yow A.G."/>
            <person name="Zhang Y."/>
            <person name="Bansal K."/>
            <person name="Eacker S.M."/>
            <person name="Sullivan S."/>
            <person name="Liachko I."/>
            <person name="Cubeta M.A."/>
            <person name="Rollins J.A."/>
            <person name="Ashrafi H."/>
        </authorList>
    </citation>
    <scope>NUCLEOTIDE SEQUENCE</scope>
    <source>
        <strain evidence="10">RL-1</strain>
    </source>
</reference>
<evidence type="ECO:0000256" key="2">
    <source>
        <dbReference type="ARBA" id="ARBA00022737"/>
    </source>
</evidence>
<gene>
    <name evidence="10" type="ORF">DSL72_007304</name>
</gene>
<feature type="region of interest" description="Disordered" evidence="7">
    <location>
        <begin position="555"/>
        <end position="575"/>
    </location>
</feature>
<dbReference type="PANTHER" id="PTHR24198">
    <property type="entry name" value="ANKYRIN REPEAT AND PROTEIN KINASE DOMAIN-CONTAINING PROTEIN"/>
    <property type="match status" value="1"/>
</dbReference>
<dbReference type="PRINTS" id="PR01415">
    <property type="entry name" value="ANKYRIN"/>
</dbReference>
<evidence type="ECO:0000313" key="10">
    <source>
        <dbReference type="EMBL" id="QSZ36179.1"/>
    </source>
</evidence>
<feature type="repeat" description="ANK" evidence="6">
    <location>
        <begin position="1686"/>
        <end position="1718"/>
    </location>
</feature>
<feature type="region of interest" description="Disordered" evidence="7">
    <location>
        <begin position="1250"/>
        <end position="1269"/>
    </location>
</feature>
<dbReference type="Pfam" id="PF12796">
    <property type="entry name" value="Ank_2"/>
    <property type="match status" value="6"/>
</dbReference>
<feature type="compositionally biased region" description="Polar residues" evidence="7">
    <location>
        <begin position="2081"/>
        <end position="2097"/>
    </location>
</feature>
<feature type="repeat" description="ANK" evidence="6">
    <location>
        <begin position="1380"/>
        <end position="1412"/>
    </location>
</feature>
<feature type="repeat" description="ANK" evidence="6">
    <location>
        <begin position="1522"/>
        <end position="1554"/>
    </location>
</feature>
<keyword evidence="8" id="KW-1133">Transmembrane helix</keyword>
<evidence type="ECO:0000256" key="3">
    <source>
        <dbReference type="ARBA" id="ARBA00022771"/>
    </source>
</evidence>
<keyword evidence="2" id="KW-0677">Repeat</keyword>
<feature type="region of interest" description="Disordered" evidence="7">
    <location>
        <begin position="2066"/>
        <end position="2097"/>
    </location>
</feature>
<organism evidence="10 11">
    <name type="scientific">Monilinia vaccinii-corymbosi</name>
    <dbReference type="NCBI Taxonomy" id="61207"/>
    <lineage>
        <taxon>Eukaryota</taxon>
        <taxon>Fungi</taxon>
        <taxon>Dikarya</taxon>
        <taxon>Ascomycota</taxon>
        <taxon>Pezizomycotina</taxon>
        <taxon>Leotiomycetes</taxon>
        <taxon>Helotiales</taxon>
        <taxon>Sclerotiniaceae</taxon>
        <taxon>Monilinia</taxon>
    </lineage>
</organism>
<dbReference type="Gene3D" id="1.25.40.20">
    <property type="entry name" value="Ankyrin repeat-containing domain"/>
    <property type="match status" value="3"/>
</dbReference>
<dbReference type="PROSITE" id="PS50297">
    <property type="entry name" value="ANK_REP_REGION"/>
    <property type="match status" value="8"/>
</dbReference>